<dbReference type="InterPro" id="IPR050478">
    <property type="entry name" value="Ethylene_sulfur-biosynth"/>
</dbReference>
<dbReference type="PANTHER" id="PTHR43795">
    <property type="entry name" value="BIFUNCTIONAL ASPARTATE AMINOTRANSFERASE AND GLUTAMATE/ASPARTATE-PREPHENATE AMINOTRANSFERASE-RELATED"/>
    <property type="match status" value="1"/>
</dbReference>
<reference evidence="4" key="2">
    <citation type="journal article" name="Front. Microbiol.">
        <title>Degradative Capacity of Two Strains of Rhodonia placenta: From Phenotype to Genotype.</title>
        <authorList>
            <person name="Kolle M."/>
            <person name="Horta M.A.C."/>
            <person name="Nowrousian M."/>
            <person name="Ohm R.A."/>
            <person name="Benz J.P."/>
            <person name="Pilgard A."/>
        </authorList>
    </citation>
    <scope>NUCLEOTIDE SEQUENCE</scope>
    <source>
        <strain evidence="4">FPRL280</strain>
    </source>
</reference>
<proteinExistence type="inferred from homology"/>
<protein>
    <recommendedName>
        <fullName evidence="3">Aminotransferase class I/classII large domain-containing protein</fullName>
    </recommendedName>
</protein>
<dbReference type="GO" id="GO:0006520">
    <property type="term" value="P:amino acid metabolic process"/>
    <property type="evidence" value="ECO:0007669"/>
    <property type="project" value="TreeGrafter"/>
</dbReference>
<evidence type="ECO:0000313" key="4">
    <source>
        <dbReference type="EMBL" id="KAF9808800.1"/>
    </source>
</evidence>
<dbReference type="PRINTS" id="PR00753">
    <property type="entry name" value="ACCSYNTHASE"/>
</dbReference>
<dbReference type="SUPFAM" id="SSF53383">
    <property type="entry name" value="PLP-dependent transferases"/>
    <property type="match status" value="1"/>
</dbReference>
<dbReference type="GO" id="GO:0030170">
    <property type="term" value="F:pyridoxal phosphate binding"/>
    <property type="evidence" value="ECO:0007669"/>
    <property type="project" value="InterPro"/>
</dbReference>
<dbReference type="InterPro" id="IPR004839">
    <property type="entry name" value="Aminotransferase_I/II_large"/>
</dbReference>
<evidence type="ECO:0000313" key="5">
    <source>
        <dbReference type="Proteomes" id="UP000639403"/>
    </source>
</evidence>
<dbReference type="PROSITE" id="PS00105">
    <property type="entry name" value="AA_TRANSFER_CLASS_1"/>
    <property type="match status" value="1"/>
</dbReference>
<dbReference type="AlphaFoldDB" id="A0A8H7NXL7"/>
<organism evidence="4 5">
    <name type="scientific">Rhodonia placenta</name>
    <dbReference type="NCBI Taxonomy" id="104341"/>
    <lineage>
        <taxon>Eukaryota</taxon>
        <taxon>Fungi</taxon>
        <taxon>Dikarya</taxon>
        <taxon>Basidiomycota</taxon>
        <taxon>Agaricomycotina</taxon>
        <taxon>Agaricomycetes</taxon>
        <taxon>Polyporales</taxon>
        <taxon>Adustoporiaceae</taxon>
        <taxon>Rhodonia</taxon>
    </lineage>
</organism>
<dbReference type="InterPro" id="IPR004838">
    <property type="entry name" value="NHTrfase_class1_PyrdxlP-BS"/>
</dbReference>
<dbReference type="InterPro" id="IPR015424">
    <property type="entry name" value="PyrdxlP-dep_Trfase"/>
</dbReference>
<dbReference type="Gene3D" id="3.90.1150.10">
    <property type="entry name" value="Aspartate Aminotransferase, domain 1"/>
    <property type="match status" value="1"/>
</dbReference>
<evidence type="ECO:0000256" key="2">
    <source>
        <dbReference type="ARBA" id="ARBA00022898"/>
    </source>
</evidence>
<comment type="caution">
    <text evidence="4">The sequence shown here is derived from an EMBL/GenBank/DDBJ whole genome shotgun (WGS) entry which is preliminary data.</text>
</comment>
<keyword evidence="2" id="KW-0663">Pyridoxal phosphate</keyword>
<dbReference type="Gene3D" id="3.40.640.10">
    <property type="entry name" value="Type I PLP-dependent aspartate aminotransferase-like (Major domain)"/>
    <property type="match status" value="1"/>
</dbReference>
<comment type="similarity">
    <text evidence="1">Belongs to the class-I pyridoxal-phosphate-dependent aminotransferase family.</text>
</comment>
<dbReference type="EMBL" id="JADOXO010000231">
    <property type="protein sequence ID" value="KAF9808800.1"/>
    <property type="molecule type" value="Genomic_DNA"/>
</dbReference>
<evidence type="ECO:0000256" key="1">
    <source>
        <dbReference type="ARBA" id="ARBA00007441"/>
    </source>
</evidence>
<name>A0A8H7NXL7_9APHY</name>
<evidence type="ECO:0000259" key="3">
    <source>
        <dbReference type="Pfam" id="PF00155"/>
    </source>
</evidence>
<dbReference type="CDD" id="cd00609">
    <property type="entry name" value="AAT_like"/>
    <property type="match status" value="1"/>
</dbReference>
<sequence>MHEELREYFERRFRLLPEDFTYGDGITGTTRLTNALSTFLNSYFRPHLPVSPDYLIMGTGLLPMMSQVARAVADRGEGILLAAPYYQGFDDSLVIENGVIPVGISVPPSGMNTMAELVYLERGLLESKSKGVVIRAVIVCNPHNPLGFRYSRNILIGYARLCEKYNLHLICDEVYALSVFPSCDVPQPQPFVSVLSLDLQALGIDPSRVHILYGMSKDFNADGFRAGVFISQSNLLLLQNMTVAAKFTTVASPTDALWSALLTDKAYLPAFFRRNQAKLREAYEYMTQWLTFHGLPYIPSCAGHFLMVDMRPVLSDHDRYASILSVGHEDAMREKETALYNLLLAHKVTVIPGAVMHTAEAGWFRFTFSVRREFTDVGLSRIERALRWCSWKENASPASIEG</sequence>
<reference evidence="4" key="1">
    <citation type="submission" date="2020-11" db="EMBL/GenBank/DDBJ databases">
        <authorList>
            <person name="Koelle M."/>
            <person name="Horta M.A.C."/>
            <person name="Nowrousian M."/>
            <person name="Ohm R.A."/>
            <person name="Benz P."/>
            <person name="Pilgard A."/>
        </authorList>
    </citation>
    <scope>NUCLEOTIDE SEQUENCE</scope>
    <source>
        <strain evidence="4">FPRL280</strain>
    </source>
</reference>
<dbReference type="InterPro" id="IPR015421">
    <property type="entry name" value="PyrdxlP-dep_Trfase_major"/>
</dbReference>
<gene>
    <name evidence="4" type="ORF">IEO21_07728</name>
</gene>
<dbReference type="InterPro" id="IPR015422">
    <property type="entry name" value="PyrdxlP-dep_Trfase_small"/>
</dbReference>
<accession>A0A8H7NXL7</accession>
<feature type="domain" description="Aminotransferase class I/classII large" evidence="3">
    <location>
        <begin position="26"/>
        <end position="381"/>
    </location>
</feature>
<dbReference type="GO" id="GO:0008483">
    <property type="term" value="F:transaminase activity"/>
    <property type="evidence" value="ECO:0007669"/>
    <property type="project" value="TreeGrafter"/>
</dbReference>
<dbReference type="PANTHER" id="PTHR43795:SF39">
    <property type="entry name" value="AMINOTRANSFERASE CLASS I_CLASSII DOMAIN-CONTAINING PROTEIN"/>
    <property type="match status" value="1"/>
</dbReference>
<dbReference type="Proteomes" id="UP000639403">
    <property type="component" value="Unassembled WGS sequence"/>
</dbReference>
<dbReference type="Pfam" id="PF00155">
    <property type="entry name" value="Aminotran_1_2"/>
    <property type="match status" value="1"/>
</dbReference>